<gene>
    <name evidence="1" type="ORF">H9L42_00795</name>
</gene>
<keyword evidence="2" id="KW-1185">Reference proteome</keyword>
<comment type="caution">
    <text evidence="1">The sequence shown here is derived from an EMBL/GenBank/DDBJ whole genome shotgun (WGS) entry which is preliminary data.</text>
</comment>
<name>A0A923NH83_9FIRM</name>
<proteinExistence type="predicted"/>
<reference evidence="1" key="1">
    <citation type="submission" date="2020-08" db="EMBL/GenBank/DDBJ databases">
        <title>Genome public.</title>
        <authorList>
            <person name="Liu C."/>
            <person name="Sun Q."/>
        </authorList>
    </citation>
    <scope>NUCLEOTIDE SEQUENCE</scope>
    <source>
        <strain evidence="1">BX12</strain>
    </source>
</reference>
<protein>
    <submittedName>
        <fullName evidence="1">Uncharacterized protein</fullName>
    </submittedName>
</protein>
<dbReference type="EMBL" id="JACRYT010000001">
    <property type="protein sequence ID" value="MBC6678369.1"/>
    <property type="molecule type" value="Genomic_DNA"/>
</dbReference>
<evidence type="ECO:0000313" key="1">
    <source>
        <dbReference type="EMBL" id="MBC6678369.1"/>
    </source>
</evidence>
<accession>A0A923NH83</accession>
<dbReference type="Proteomes" id="UP000602647">
    <property type="component" value="Unassembled WGS sequence"/>
</dbReference>
<dbReference type="RefSeq" id="WP_187301566.1">
    <property type="nucleotide sequence ID" value="NZ_JACRYT010000001.1"/>
</dbReference>
<sequence>MYYYPFHDLSVSALGIGSLRLPARPEDPNCIDREKAQKVSITRWGMASTLLIPLIPTMKEIRNAFWENR</sequence>
<organism evidence="1 2">
    <name type="scientific">Zhenpiania hominis</name>
    <dbReference type="NCBI Taxonomy" id="2763644"/>
    <lineage>
        <taxon>Bacteria</taxon>
        <taxon>Bacillati</taxon>
        <taxon>Bacillota</taxon>
        <taxon>Clostridia</taxon>
        <taxon>Peptostreptococcales</taxon>
        <taxon>Anaerovoracaceae</taxon>
        <taxon>Zhenpiania</taxon>
    </lineage>
</organism>
<evidence type="ECO:0000313" key="2">
    <source>
        <dbReference type="Proteomes" id="UP000602647"/>
    </source>
</evidence>
<dbReference type="AlphaFoldDB" id="A0A923NH83"/>